<protein>
    <recommendedName>
        <fullName evidence="9">C2H2-type domain-containing protein</fullName>
    </recommendedName>
</protein>
<sequence>MDETAPSMNRQQQQYHHHLHARKVSGIHQVPATMSFLDPGRVRQATLVNRIMSSTSMLANGQAFEDDEQDILRHLLGMESTSSTSLNMQPIQYHRRSGAIQQASARPFTDFHAASRWGEGPRWSAENKCFAEAVPVDLAKVAISAEPSSPSVLPVKKPHECEICHKQFRARSELITHERIHTGHKPFKCMYEGCTKRFAHSSNLGAHHKAHQGIKPYVCMHEGCEKRYAHSGSLKEHVWKHYGVKPFKCSHPDCDRTFTQRSNFSRHMKKCHGVENKESSSTSTGAMSALTTTSCPSSPEMKHELNYM</sequence>
<dbReference type="InterPro" id="IPR013087">
    <property type="entry name" value="Znf_C2H2_type"/>
</dbReference>
<evidence type="ECO:0000256" key="5">
    <source>
        <dbReference type="ARBA" id="ARBA00022833"/>
    </source>
</evidence>
<dbReference type="OrthoDB" id="6077919at2759"/>
<dbReference type="RefSeq" id="XP_008868279.1">
    <property type="nucleotide sequence ID" value="XM_008870057.1"/>
</dbReference>
<gene>
    <name evidence="10" type="ORF">H310_05361</name>
</gene>
<dbReference type="FunFam" id="3.30.160.60:FF:000512">
    <property type="entry name" value="zinc finger protein 197 isoform X1"/>
    <property type="match status" value="1"/>
</dbReference>
<dbReference type="SMART" id="SM00355">
    <property type="entry name" value="ZnF_C2H2"/>
    <property type="match status" value="4"/>
</dbReference>
<feature type="domain" description="C2H2-type" evidence="9">
    <location>
        <begin position="217"/>
        <end position="246"/>
    </location>
</feature>
<evidence type="ECO:0000256" key="8">
    <source>
        <dbReference type="SAM" id="MobiDB-lite"/>
    </source>
</evidence>
<keyword evidence="2" id="KW-0479">Metal-binding</keyword>
<keyword evidence="4 7" id="KW-0863">Zinc-finger</keyword>
<evidence type="ECO:0000256" key="3">
    <source>
        <dbReference type="ARBA" id="ARBA00022737"/>
    </source>
</evidence>
<dbReference type="FunFam" id="3.30.160.60:FF:001102">
    <property type="entry name" value="Transcription factor IIIA"/>
    <property type="match status" value="1"/>
</dbReference>
<evidence type="ECO:0000256" key="4">
    <source>
        <dbReference type="ARBA" id="ARBA00022771"/>
    </source>
</evidence>
<feature type="compositionally biased region" description="Polar residues" evidence="8">
    <location>
        <begin position="279"/>
        <end position="297"/>
    </location>
</feature>
<dbReference type="PANTHER" id="PTHR23235">
    <property type="entry name" value="KRUEPPEL-LIKE TRANSCRIPTION FACTOR"/>
    <property type="match status" value="1"/>
</dbReference>
<dbReference type="GO" id="GO:0000978">
    <property type="term" value="F:RNA polymerase II cis-regulatory region sequence-specific DNA binding"/>
    <property type="evidence" value="ECO:0007669"/>
    <property type="project" value="TreeGrafter"/>
</dbReference>
<dbReference type="GO" id="GO:0000981">
    <property type="term" value="F:DNA-binding transcription factor activity, RNA polymerase II-specific"/>
    <property type="evidence" value="ECO:0007669"/>
    <property type="project" value="TreeGrafter"/>
</dbReference>
<dbReference type="GO" id="GO:0005634">
    <property type="term" value="C:nucleus"/>
    <property type="evidence" value="ECO:0007669"/>
    <property type="project" value="UniProtKB-SubCell"/>
</dbReference>
<dbReference type="VEuPathDB" id="FungiDB:H310_05361"/>
<dbReference type="PROSITE" id="PS00028">
    <property type="entry name" value="ZINC_FINGER_C2H2_1"/>
    <property type="match status" value="4"/>
</dbReference>
<dbReference type="Pfam" id="PF00096">
    <property type="entry name" value="zf-C2H2"/>
    <property type="match status" value="2"/>
</dbReference>
<dbReference type="AlphaFoldDB" id="A0A024U9P5"/>
<dbReference type="PROSITE" id="PS50157">
    <property type="entry name" value="ZINC_FINGER_C2H2_2"/>
    <property type="match status" value="4"/>
</dbReference>
<organism evidence="10">
    <name type="scientific">Aphanomyces invadans</name>
    <dbReference type="NCBI Taxonomy" id="157072"/>
    <lineage>
        <taxon>Eukaryota</taxon>
        <taxon>Sar</taxon>
        <taxon>Stramenopiles</taxon>
        <taxon>Oomycota</taxon>
        <taxon>Saprolegniomycetes</taxon>
        <taxon>Saprolegniales</taxon>
        <taxon>Verrucalvaceae</taxon>
        <taxon>Aphanomyces</taxon>
    </lineage>
</organism>
<dbReference type="InterPro" id="IPR036236">
    <property type="entry name" value="Znf_C2H2_sf"/>
</dbReference>
<reference evidence="10" key="1">
    <citation type="submission" date="2013-12" db="EMBL/GenBank/DDBJ databases">
        <title>The Genome Sequence of Aphanomyces invadans NJM9701.</title>
        <authorList>
            <consortium name="The Broad Institute Genomics Platform"/>
            <person name="Russ C."/>
            <person name="Tyler B."/>
            <person name="van West P."/>
            <person name="Dieguez-Uribeondo J."/>
            <person name="Young S.K."/>
            <person name="Zeng Q."/>
            <person name="Gargeya S."/>
            <person name="Fitzgerald M."/>
            <person name="Abouelleil A."/>
            <person name="Alvarado L."/>
            <person name="Chapman S.B."/>
            <person name="Gainer-Dewar J."/>
            <person name="Goldberg J."/>
            <person name="Griggs A."/>
            <person name="Gujja S."/>
            <person name="Hansen M."/>
            <person name="Howarth C."/>
            <person name="Imamovic A."/>
            <person name="Ireland A."/>
            <person name="Larimer J."/>
            <person name="McCowan C."/>
            <person name="Murphy C."/>
            <person name="Pearson M."/>
            <person name="Poon T.W."/>
            <person name="Priest M."/>
            <person name="Roberts A."/>
            <person name="Saif S."/>
            <person name="Shea T."/>
            <person name="Sykes S."/>
            <person name="Wortman J."/>
            <person name="Nusbaum C."/>
            <person name="Birren B."/>
        </authorList>
    </citation>
    <scope>NUCLEOTIDE SEQUENCE [LARGE SCALE GENOMIC DNA]</scope>
    <source>
        <strain evidence="10">NJM9701</strain>
    </source>
</reference>
<keyword evidence="6" id="KW-0539">Nucleus</keyword>
<dbReference type="FunFam" id="3.30.160.60:FF:000072">
    <property type="entry name" value="zinc finger protein 143 isoform X1"/>
    <property type="match status" value="1"/>
</dbReference>
<evidence type="ECO:0000256" key="7">
    <source>
        <dbReference type="PROSITE-ProRule" id="PRU00042"/>
    </source>
</evidence>
<dbReference type="GeneID" id="20082411"/>
<comment type="subcellular location">
    <subcellularLocation>
        <location evidence="1">Nucleus</location>
    </subcellularLocation>
</comment>
<dbReference type="EMBL" id="KI913960">
    <property type="protein sequence ID" value="ETW02895.1"/>
    <property type="molecule type" value="Genomic_DNA"/>
</dbReference>
<feature type="domain" description="C2H2-type" evidence="9">
    <location>
        <begin position="159"/>
        <end position="186"/>
    </location>
</feature>
<evidence type="ECO:0000256" key="6">
    <source>
        <dbReference type="ARBA" id="ARBA00023242"/>
    </source>
</evidence>
<evidence type="ECO:0000259" key="9">
    <source>
        <dbReference type="PROSITE" id="PS50157"/>
    </source>
</evidence>
<evidence type="ECO:0000313" key="10">
    <source>
        <dbReference type="EMBL" id="ETW02895.1"/>
    </source>
</evidence>
<keyword evidence="3" id="KW-0677">Repeat</keyword>
<dbReference type="eggNOG" id="KOG1721">
    <property type="taxonomic scope" value="Eukaryota"/>
</dbReference>
<dbReference type="SUPFAM" id="SSF57667">
    <property type="entry name" value="beta-beta-alpha zinc fingers"/>
    <property type="match status" value="2"/>
</dbReference>
<evidence type="ECO:0000256" key="2">
    <source>
        <dbReference type="ARBA" id="ARBA00022723"/>
    </source>
</evidence>
<proteinExistence type="predicted"/>
<feature type="domain" description="C2H2-type" evidence="9">
    <location>
        <begin position="187"/>
        <end position="216"/>
    </location>
</feature>
<dbReference type="STRING" id="157072.A0A024U9P5"/>
<feature type="domain" description="C2H2-type" evidence="9">
    <location>
        <begin position="247"/>
        <end position="277"/>
    </location>
</feature>
<name>A0A024U9P5_9STRA</name>
<evidence type="ECO:0000256" key="1">
    <source>
        <dbReference type="ARBA" id="ARBA00004123"/>
    </source>
</evidence>
<accession>A0A024U9P5</accession>
<dbReference type="Gene3D" id="3.30.160.60">
    <property type="entry name" value="Classic Zinc Finger"/>
    <property type="match status" value="4"/>
</dbReference>
<feature type="region of interest" description="Disordered" evidence="8">
    <location>
        <begin position="275"/>
        <end position="308"/>
    </location>
</feature>
<dbReference type="FunFam" id="3.30.160.60:FF:000446">
    <property type="entry name" value="Zinc finger protein"/>
    <property type="match status" value="1"/>
</dbReference>
<dbReference type="GO" id="GO:0008270">
    <property type="term" value="F:zinc ion binding"/>
    <property type="evidence" value="ECO:0007669"/>
    <property type="project" value="UniProtKB-KW"/>
</dbReference>
<dbReference type="PANTHER" id="PTHR23235:SF120">
    <property type="entry name" value="KRUPPEL-LIKE FACTOR 15"/>
    <property type="match status" value="1"/>
</dbReference>
<keyword evidence="5" id="KW-0862">Zinc</keyword>